<keyword evidence="4" id="KW-0456">Lyase</keyword>
<gene>
    <name evidence="6" type="ORF">SAMN06265373_102523</name>
</gene>
<proteinExistence type="inferred from homology"/>
<evidence type="ECO:0000256" key="4">
    <source>
        <dbReference type="ARBA" id="ARBA00023239"/>
    </source>
</evidence>
<dbReference type="Gene3D" id="3.90.1590.10">
    <property type="entry name" value="glutathione-dependent formaldehyde- activating enzyme (gfa)"/>
    <property type="match status" value="1"/>
</dbReference>
<dbReference type="Proteomes" id="UP001157961">
    <property type="component" value="Unassembled WGS sequence"/>
</dbReference>
<dbReference type="Pfam" id="PF04828">
    <property type="entry name" value="GFA"/>
    <property type="match status" value="1"/>
</dbReference>
<evidence type="ECO:0000256" key="3">
    <source>
        <dbReference type="ARBA" id="ARBA00022833"/>
    </source>
</evidence>
<evidence type="ECO:0000256" key="2">
    <source>
        <dbReference type="ARBA" id="ARBA00022723"/>
    </source>
</evidence>
<evidence type="ECO:0000313" key="6">
    <source>
        <dbReference type="EMBL" id="SMP13514.1"/>
    </source>
</evidence>
<keyword evidence="2" id="KW-0479">Metal-binding</keyword>
<evidence type="ECO:0000259" key="5">
    <source>
        <dbReference type="PROSITE" id="PS51891"/>
    </source>
</evidence>
<accession>A0ABY1NNB4</accession>
<organism evidence="6 7">
    <name type="scientific">Shimia sagamensis</name>
    <dbReference type="NCBI Taxonomy" id="1566352"/>
    <lineage>
        <taxon>Bacteria</taxon>
        <taxon>Pseudomonadati</taxon>
        <taxon>Pseudomonadota</taxon>
        <taxon>Alphaproteobacteria</taxon>
        <taxon>Rhodobacterales</taxon>
        <taxon>Roseobacteraceae</taxon>
    </lineage>
</organism>
<dbReference type="InterPro" id="IPR011057">
    <property type="entry name" value="Mss4-like_sf"/>
</dbReference>
<protein>
    <submittedName>
        <fullName evidence="6">Uncharacterized conserved protein</fullName>
    </submittedName>
</protein>
<name>A0ABY1NNB4_9RHOB</name>
<dbReference type="SUPFAM" id="SSF51316">
    <property type="entry name" value="Mss4-like"/>
    <property type="match status" value="1"/>
</dbReference>
<dbReference type="PROSITE" id="PS51891">
    <property type="entry name" value="CENP_V_GFA"/>
    <property type="match status" value="1"/>
</dbReference>
<evidence type="ECO:0000313" key="7">
    <source>
        <dbReference type="Proteomes" id="UP001157961"/>
    </source>
</evidence>
<evidence type="ECO:0000256" key="1">
    <source>
        <dbReference type="ARBA" id="ARBA00005495"/>
    </source>
</evidence>
<comment type="caution">
    <text evidence="6">The sequence shown here is derived from an EMBL/GenBank/DDBJ whole genome shotgun (WGS) entry which is preliminary data.</text>
</comment>
<comment type="similarity">
    <text evidence="1">Belongs to the Gfa family.</text>
</comment>
<feature type="domain" description="CENP-V/GFA" evidence="5">
    <location>
        <begin position="5"/>
        <end position="125"/>
    </location>
</feature>
<dbReference type="PANTHER" id="PTHR33337">
    <property type="entry name" value="GFA DOMAIN-CONTAINING PROTEIN"/>
    <property type="match status" value="1"/>
</dbReference>
<sequence>MTVGFSGSCLCGAVTFESEMEPMAVGHCHCEDCRKSSGTGHCTHVAVREDALSLNGSVTAFEKPADSGNLVSRHFCGTCGSPVYSTNAARPGNIFLRASVVDQPEKLEAQLVVWTKRATAFDPVDKKLMGFEAEIPPEVMAEMMAAE</sequence>
<dbReference type="EMBL" id="FXTY01000002">
    <property type="protein sequence ID" value="SMP13514.1"/>
    <property type="molecule type" value="Genomic_DNA"/>
</dbReference>
<dbReference type="InterPro" id="IPR006913">
    <property type="entry name" value="CENP-V/GFA"/>
</dbReference>
<keyword evidence="7" id="KW-1185">Reference proteome</keyword>
<dbReference type="RefSeq" id="WP_283425256.1">
    <property type="nucleotide sequence ID" value="NZ_FXTY01000002.1"/>
</dbReference>
<dbReference type="PANTHER" id="PTHR33337:SF40">
    <property type="entry name" value="CENP-V_GFA DOMAIN-CONTAINING PROTEIN-RELATED"/>
    <property type="match status" value="1"/>
</dbReference>
<reference evidence="6 7" key="1">
    <citation type="submission" date="2017-05" db="EMBL/GenBank/DDBJ databases">
        <authorList>
            <person name="Varghese N."/>
            <person name="Submissions S."/>
        </authorList>
    </citation>
    <scope>NUCLEOTIDE SEQUENCE [LARGE SCALE GENOMIC DNA]</scope>
    <source>
        <strain evidence="6 7">DSM 29734</strain>
    </source>
</reference>
<keyword evidence="3" id="KW-0862">Zinc</keyword>